<keyword evidence="13" id="KW-1185">Reference proteome</keyword>
<comment type="subcellular location">
    <subcellularLocation>
        <location evidence="2">Endomembrane system</location>
        <topology evidence="2">Peripheral membrane protein</topology>
    </subcellularLocation>
</comment>
<sequence>MNGFALTLLDSRGAAHFDTVTQFIGADAEGSFGVLAGHIHCVALLRYGLARFCDQAGVWHYLALPGGVLRFSDNQLTVTTVRYFLGKDRDAICERLAAEMAQADSEVHTARATLSEIEHSLVRRLAELSSRGAAGIVL</sequence>
<dbReference type="Pfam" id="PF02823">
    <property type="entry name" value="ATP-synt_DE_N"/>
    <property type="match status" value="1"/>
</dbReference>
<gene>
    <name evidence="12" type="ORF">EBB_06075</name>
</gene>
<evidence type="ECO:0000313" key="12">
    <source>
        <dbReference type="EMBL" id="MBD9360102.1"/>
    </source>
</evidence>
<evidence type="ECO:0000256" key="1">
    <source>
        <dbReference type="ARBA" id="ARBA00003543"/>
    </source>
</evidence>
<keyword evidence="7" id="KW-0472">Membrane</keyword>
<dbReference type="SUPFAM" id="SSF51344">
    <property type="entry name" value="Epsilon subunit of F1F0-ATP synthase N-terminal domain"/>
    <property type="match status" value="1"/>
</dbReference>
<evidence type="ECO:0000256" key="2">
    <source>
        <dbReference type="ARBA" id="ARBA00004184"/>
    </source>
</evidence>
<evidence type="ECO:0000256" key="4">
    <source>
        <dbReference type="ARBA" id="ARBA00014480"/>
    </source>
</evidence>
<proteinExistence type="inferred from homology"/>
<dbReference type="InterPro" id="IPR020546">
    <property type="entry name" value="ATP_synth_F1_dsu/esu_N"/>
</dbReference>
<dbReference type="Gene3D" id="2.60.15.10">
    <property type="entry name" value="F0F1 ATP synthase delta/epsilon subunit, N-terminal"/>
    <property type="match status" value="1"/>
</dbReference>
<evidence type="ECO:0000259" key="11">
    <source>
        <dbReference type="Pfam" id="PF02823"/>
    </source>
</evidence>
<feature type="domain" description="ATP synthase F1 complex delta/epsilon subunit N-terminal" evidence="11">
    <location>
        <begin position="17"/>
        <end position="80"/>
    </location>
</feature>
<evidence type="ECO:0000256" key="8">
    <source>
        <dbReference type="ARBA" id="ARBA00023196"/>
    </source>
</evidence>
<evidence type="ECO:0000313" key="13">
    <source>
        <dbReference type="Proteomes" id="UP000641152"/>
    </source>
</evidence>
<keyword evidence="8" id="KW-0139">CF(1)</keyword>
<evidence type="ECO:0000256" key="5">
    <source>
        <dbReference type="ARBA" id="ARBA00022448"/>
    </source>
</evidence>
<dbReference type="InterPro" id="IPR001469">
    <property type="entry name" value="ATP_synth_F1_dsu/esu"/>
</dbReference>
<reference evidence="12 13" key="1">
    <citation type="submission" date="2020-09" db="EMBL/GenBank/DDBJ databases">
        <title>Methylomonas albis sp. nov. and Methylomonas fluvii sp. nov.: Two cold-adapted methanotrophs from the River Elbe and an amended description of Methylovulum psychrotolerans strain Eb1.</title>
        <authorList>
            <person name="Bussmann I.K."/>
            <person name="Klings K.-W."/>
            <person name="Warnstedt J."/>
            <person name="Hoppert M."/>
            <person name="Saborowski A."/>
            <person name="Horn F."/>
            <person name="Liebner S."/>
        </authorList>
    </citation>
    <scope>NUCLEOTIDE SEQUENCE [LARGE SCALE GENOMIC DNA]</scope>
    <source>
        <strain evidence="12 13">EbB</strain>
    </source>
</reference>
<dbReference type="EMBL" id="JACXST010000001">
    <property type="protein sequence ID" value="MBD9360102.1"/>
    <property type="molecule type" value="Genomic_DNA"/>
</dbReference>
<evidence type="ECO:0000256" key="7">
    <source>
        <dbReference type="ARBA" id="ARBA00023136"/>
    </source>
</evidence>
<comment type="similarity">
    <text evidence="3">Belongs to the ATPase epsilon chain family.</text>
</comment>
<name>A0ABR9DAI1_9GAMM</name>
<keyword evidence="5" id="KW-0813">Transport</keyword>
<keyword evidence="6" id="KW-0406">Ion transport</keyword>
<comment type="caution">
    <text evidence="12">The sequence shown here is derived from an EMBL/GenBank/DDBJ whole genome shotgun (WGS) entry which is preliminary data.</text>
</comment>
<comment type="function">
    <text evidence="1">Produces ATP from ADP in the presence of a proton gradient across the membrane.</text>
</comment>
<protein>
    <recommendedName>
        <fullName evidence="4">ATP synthase epsilon chain</fullName>
    </recommendedName>
    <alternativeName>
        <fullName evidence="10">ATP synthase F1 sector epsilon subunit</fullName>
    </alternativeName>
    <alternativeName>
        <fullName evidence="9">F-ATPase epsilon subunit</fullName>
    </alternativeName>
</protein>
<dbReference type="InterPro" id="IPR036771">
    <property type="entry name" value="ATPsynth_dsu/esu_N"/>
</dbReference>
<evidence type="ECO:0000256" key="3">
    <source>
        <dbReference type="ARBA" id="ARBA00005712"/>
    </source>
</evidence>
<keyword evidence="8" id="KW-0066">ATP synthesis</keyword>
<dbReference type="Proteomes" id="UP000641152">
    <property type="component" value="Unassembled WGS sequence"/>
</dbReference>
<evidence type="ECO:0000256" key="6">
    <source>
        <dbReference type="ARBA" id="ARBA00023065"/>
    </source>
</evidence>
<evidence type="ECO:0000256" key="9">
    <source>
        <dbReference type="ARBA" id="ARBA00030215"/>
    </source>
</evidence>
<accession>A0ABR9DAI1</accession>
<evidence type="ECO:0000256" key="10">
    <source>
        <dbReference type="ARBA" id="ARBA00031795"/>
    </source>
</evidence>
<dbReference type="CDD" id="cd12152">
    <property type="entry name" value="F1-ATPase_delta"/>
    <property type="match status" value="1"/>
</dbReference>
<dbReference type="RefSeq" id="WP_192392895.1">
    <property type="nucleotide sequence ID" value="NZ_CAJHIU010000001.1"/>
</dbReference>
<organism evidence="12 13">
    <name type="scientific">Methylomonas fluvii</name>
    <dbReference type="NCBI Taxonomy" id="1854564"/>
    <lineage>
        <taxon>Bacteria</taxon>
        <taxon>Pseudomonadati</taxon>
        <taxon>Pseudomonadota</taxon>
        <taxon>Gammaproteobacteria</taxon>
        <taxon>Methylococcales</taxon>
        <taxon>Methylococcaceae</taxon>
        <taxon>Methylomonas</taxon>
    </lineage>
</organism>